<evidence type="ECO:0000313" key="3">
    <source>
        <dbReference type="Proteomes" id="UP001050691"/>
    </source>
</evidence>
<name>A0AAV5ARW0_9AGAM</name>
<sequence>MKLPVELLDIIIDNITETSTLFSLGLTCKHFAGVILPNHLLYHTICGRVEQTQLWNYLVLNPNVCRYIRRLEVTEMYNPTMRLSSHIYDIDPPQPGNLSPLLWSYELIARALHQMINLKALEWNNAETPIFHAESDIGKKFSNLCFLGRMPGSPFSFRRMPLNGRWPNLRILALSISYDHSEVPTTESIKDFISFHSNIVSLEWHISLRRSPRLSITSLPPGCLPHLRALDADKELIQSLIATACIPPRPLKKIINFPTEAELWEQPEISFQGINKPSLRVVSLAIRSLSQLTSFGDMFPNVECIDVGNSVSTGLWDEDLRHFRIPLMATERLSCLKNLRVILGVQFLHESMEDEENKDRLEWVNQLFPYVEFCADRSSGIVLTRRNNSISWKWVDIPLWSKYLGREEDFTIPEERDHIAL</sequence>
<feature type="domain" description="F-box" evidence="1">
    <location>
        <begin position="1"/>
        <end position="45"/>
    </location>
</feature>
<accession>A0AAV5ARW0</accession>
<reference evidence="2" key="1">
    <citation type="submission" date="2021-10" db="EMBL/GenBank/DDBJ databases">
        <title>De novo Genome Assembly of Clathrus columnatus (Basidiomycota, Fungi) Using Illumina and Nanopore Sequence Data.</title>
        <authorList>
            <person name="Ogiso-Tanaka E."/>
            <person name="Itagaki H."/>
            <person name="Hosoya T."/>
            <person name="Hosaka K."/>
        </authorList>
    </citation>
    <scope>NUCLEOTIDE SEQUENCE</scope>
    <source>
        <strain evidence="2">MO-923</strain>
    </source>
</reference>
<proteinExistence type="predicted"/>
<gene>
    <name evidence="2" type="ORF">Clacol_009778</name>
</gene>
<evidence type="ECO:0000313" key="2">
    <source>
        <dbReference type="EMBL" id="GJJ15500.1"/>
    </source>
</evidence>
<evidence type="ECO:0000259" key="1">
    <source>
        <dbReference type="PROSITE" id="PS50181"/>
    </source>
</evidence>
<dbReference type="InterPro" id="IPR001810">
    <property type="entry name" value="F-box_dom"/>
</dbReference>
<dbReference type="EMBL" id="BPWL01000011">
    <property type="protein sequence ID" value="GJJ15500.1"/>
    <property type="molecule type" value="Genomic_DNA"/>
</dbReference>
<keyword evidence="3" id="KW-1185">Reference proteome</keyword>
<dbReference type="Proteomes" id="UP001050691">
    <property type="component" value="Unassembled WGS sequence"/>
</dbReference>
<protein>
    <recommendedName>
        <fullName evidence="1">F-box domain-containing protein</fullName>
    </recommendedName>
</protein>
<dbReference type="PROSITE" id="PS50181">
    <property type="entry name" value="FBOX"/>
    <property type="match status" value="1"/>
</dbReference>
<dbReference type="AlphaFoldDB" id="A0AAV5ARW0"/>
<comment type="caution">
    <text evidence="2">The sequence shown here is derived from an EMBL/GenBank/DDBJ whole genome shotgun (WGS) entry which is preliminary data.</text>
</comment>
<organism evidence="2 3">
    <name type="scientific">Clathrus columnatus</name>
    <dbReference type="NCBI Taxonomy" id="1419009"/>
    <lineage>
        <taxon>Eukaryota</taxon>
        <taxon>Fungi</taxon>
        <taxon>Dikarya</taxon>
        <taxon>Basidiomycota</taxon>
        <taxon>Agaricomycotina</taxon>
        <taxon>Agaricomycetes</taxon>
        <taxon>Phallomycetidae</taxon>
        <taxon>Phallales</taxon>
        <taxon>Clathraceae</taxon>
        <taxon>Clathrus</taxon>
    </lineage>
</organism>